<feature type="transmembrane region" description="Helical" evidence="1">
    <location>
        <begin position="385"/>
        <end position="409"/>
    </location>
</feature>
<dbReference type="InterPro" id="IPR027463">
    <property type="entry name" value="AcrB_DN_DC_subdom"/>
</dbReference>
<dbReference type="EMBL" id="FXTP01000001">
    <property type="protein sequence ID" value="SMO32585.1"/>
    <property type="molecule type" value="Genomic_DNA"/>
</dbReference>
<feature type="transmembrane region" description="Helical" evidence="1">
    <location>
        <begin position="12"/>
        <end position="34"/>
    </location>
</feature>
<evidence type="ECO:0000256" key="1">
    <source>
        <dbReference type="SAM" id="Phobius"/>
    </source>
</evidence>
<organism evidence="2 3">
    <name type="scientific">Gracilimonas mengyeensis</name>
    <dbReference type="NCBI Taxonomy" id="1302730"/>
    <lineage>
        <taxon>Bacteria</taxon>
        <taxon>Pseudomonadati</taxon>
        <taxon>Balneolota</taxon>
        <taxon>Balneolia</taxon>
        <taxon>Balneolales</taxon>
        <taxon>Balneolaceae</taxon>
        <taxon>Gracilimonas</taxon>
    </lineage>
</organism>
<evidence type="ECO:0000313" key="3">
    <source>
        <dbReference type="Proteomes" id="UP000317557"/>
    </source>
</evidence>
<name>A0A521ACQ8_9BACT</name>
<dbReference type="AlphaFoldDB" id="A0A521ACQ8"/>
<dbReference type="Gene3D" id="3.30.70.1430">
    <property type="entry name" value="Multidrug efflux transporter AcrB pore domain"/>
    <property type="match status" value="2"/>
</dbReference>
<dbReference type="PANTHER" id="PTHR32063">
    <property type="match status" value="1"/>
</dbReference>
<feature type="transmembrane region" description="Helical" evidence="1">
    <location>
        <begin position="982"/>
        <end position="1005"/>
    </location>
</feature>
<keyword evidence="1" id="KW-0812">Transmembrane</keyword>
<dbReference type="Gene3D" id="3.30.2090.10">
    <property type="entry name" value="Multidrug efflux transporter AcrB TolC docking domain, DN and DC subdomains"/>
    <property type="match status" value="2"/>
</dbReference>
<keyword evidence="1" id="KW-0472">Membrane</keyword>
<dbReference type="Pfam" id="PF00873">
    <property type="entry name" value="ACR_tran"/>
    <property type="match status" value="1"/>
</dbReference>
<dbReference type="Gene3D" id="3.30.70.1440">
    <property type="entry name" value="Multidrug efflux transporter AcrB pore domain"/>
    <property type="match status" value="1"/>
</dbReference>
<dbReference type="FunFam" id="3.30.70.1430:FF:000001">
    <property type="entry name" value="Efflux pump membrane transporter"/>
    <property type="match status" value="1"/>
</dbReference>
<dbReference type="OrthoDB" id="9758940at2"/>
<dbReference type="Proteomes" id="UP000317557">
    <property type="component" value="Unassembled WGS sequence"/>
</dbReference>
<feature type="transmembrane region" description="Helical" evidence="1">
    <location>
        <begin position="458"/>
        <end position="480"/>
    </location>
</feature>
<dbReference type="SUPFAM" id="SSF82866">
    <property type="entry name" value="Multidrug efflux transporter AcrB transmembrane domain"/>
    <property type="match status" value="2"/>
</dbReference>
<feature type="transmembrane region" description="Helical" evidence="1">
    <location>
        <begin position="905"/>
        <end position="926"/>
    </location>
</feature>
<dbReference type="InterPro" id="IPR001036">
    <property type="entry name" value="Acrflvin-R"/>
</dbReference>
<accession>A0A521ACQ8</accession>
<feature type="transmembrane region" description="Helical" evidence="1">
    <location>
        <begin position="333"/>
        <end position="352"/>
    </location>
</feature>
<keyword evidence="1" id="KW-1133">Transmembrane helix</keyword>
<reference evidence="2 3" key="1">
    <citation type="submission" date="2017-05" db="EMBL/GenBank/DDBJ databases">
        <authorList>
            <person name="Varghese N."/>
            <person name="Submissions S."/>
        </authorList>
    </citation>
    <scope>NUCLEOTIDE SEQUENCE [LARGE SCALE GENOMIC DNA]</scope>
    <source>
        <strain evidence="2 3">DSM 21985</strain>
    </source>
</reference>
<keyword evidence="3" id="KW-1185">Reference proteome</keyword>
<dbReference type="SUPFAM" id="SSF82693">
    <property type="entry name" value="Multidrug efflux transporter AcrB pore domain, PN1, PN2, PC1 and PC2 subdomains"/>
    <property type="match status" value="3"/>
</dbReference>
<sequence>MSLSSLSIRRPVLATVLSLVILILGVVAFTFLGIREYPATEPPIVTVSTSYTGANADVIESQITEPLEEEINGIAGIRTMTSVSREGRSTITVEFDLEINLDNAANDVQSRVSRAVRELPPDADPPVVSKADADASPIVFLNVRSDKRNLLSLSDIALNDFKERVQTIPGVSSVQIWGEKQYSMRLWMDPLRLAAYSLTPLDVQQALQRENVELPSGRIEGEMTELTVRTQGRLYEPEEFNNLIITEQGGDVVRFRDIGRAELGPANERTILKRNGVPMVGVVIVPQPGANQIEIANEFYNRVEQIKEDLPPDIQTAIGFDTTQYVRDSIDEVQQTIFLALALVILIIFLFLRDLRTTIIPIIVIPIALIGAFFVMYIADFSINVLTLLAIVLAIGLVVDDAIVVLENIYAKIEDGMGTIEAGILGSREIFFAVVATSLALVSVFTPLLFLGGITGRLFLEFGVVMAGAIIISSFVALTLTPMLSTKILTADSKHSTFYKKTEPFYQWLNKKYKSSLESFMEYRWVSFVIVALCGAGIWLFFGSLQQELAPLEDRGRLIVSSTAPEGATFEYMDHYVDQLTDFILDEVPETEGLITVTSPGFGASSSVNSAFGRIILSDASERERTQQEIYNDLSSKVQDLSGARTFIAQEQSIGGSRGGQPVQYVLQAGTIDELKEIIPEFLEQARQDPAFAFVDIDLKFSKPEVEISIDRDRAQALGVSTRDVAQTLQLAYSGQRFGYFLRGGKQYQVIGQMSREDRNAPVDLRSLYVRNNQGEIIQLDNLVTLTEQSSPPQLYRFNRYASATVSASLSPGYTIGDGIDAMDAIADQVLDESYTTSLSGPSRDFVESSSSLIYVFMLALLLVYLVLSAQFESFRDPLVIMFTVPLALTGALLTLWYFNQTLNIFSQIGMIMLIGLVTKNGILIVEFANQRQLQGLSNLEAIKDAAVARFRPILMTSMSTVLGILPIALAIGAGAESRKSMGIAIIGGLIFASVLTLYVIPALYTYISAERSQKETIDDETFRKLENLETADLNA</sequence>
<feature type="transmembrane region" description="Helical" evidence="1">
    <location>
        <begin position="954"/>
        <end position="976"/>
    </location>
</feature>
<dbReference type="PANTHER" id="PTHR32063:SF28">
    <property type="entry name" value="BLR2861 PROTEIN"/>
    <property type="match status" value="1"/>
</dbReference>
<evidence type="ECO:0000313" key="2">
    <source>
        <dbReference type="EMBL" id="SMO32585.1"/>
    </source>
</evidence>
<proteinExistence type="predicted"/>
<dbReference type="SUPFAM" id="SSF82714">
    <property type="entry name" value="Multidrug efflux transporter AcrB TolC docking domain, DN and DC subdomains"/>
    <property type="match status" value="2"/>
</dbReference>
<feature type="transmembrane region" description="Helical" evidence="1">
    <location>
        <begin position="359"/>
        <end position="379"/>
    </location>
</feature>
<feature type="transmembrane region" description="Helical" evidence="1">
    <location>
        <begin position="853"/>
        <end position="872"/>
    </location>
</feature>
<dbReference type="GO" id="GO:0005886">
    <property type="term" value="C:plasma membrane"/>
    <property type="evidence" value="ECO:0007669"/>
    <property type="project" value="TreeGrafter"/>
</dbReference>
<feature type="transmembrane region" description="Helical" evidence="1">
    <location>
        <begin position="430"/>
        <end position="452"/>
    </location>
</feature>
<dbReference type="Gene3D" id="1.20.1640.10">
    <property type="entry name" value="Multidrug efflux transporter AcrB transmembrane domain"/>
    <property type="match status" value="2"/>
</dbReference>
<dbReference type="GO" id="GO:0042910">
    <property type="term" value="F:xenobiotic transmembrane transporter activity"/>
    <property type="evidence" value="ECO:0007669"/>
    <property type="project" value="TreeGrafter"/>
</dbReference>
<dbReference type="Gene3D" id="3.30.70.1320">
    <property type="entry name" value="Multidrug efflux transporter AcrB pore domain like"/>
    <property type="match status" value="1"/>
</dbReference>
<protein>
    <submittedName>
        <fullName evidence="2">Multidrug efflux pump</fullName>
    </submittedName>
</protein>
<dbReference type="RefSeq" id="WP_142452590.1">
    <property type="nucleotide sequence ID" value="NZ_FXTP01000001.1"/>
</dbReference>
<gene>
    <name evidence="2" type="ORF">SAMN06265219_10154</name>
</gene>
<dbReference type="PRINTS" id="PR00702">
    <property type="entry name" value="ACRIFLAVINRP"/>
</dbReference>
<feature type="transmembrane region" description="Helical" evidence="1">
    <location>
        <begin position="879"/>
        <end position="899"/>
    </location>
</feature>
<feature type="transmembrane region" description="Helical" evidence="1">
    <location>
        <begin position="523"/>
        <end position="542"/>
    </location>
</feature>